<keyword evidence="4" id="KW-1185">Reference proteome</keyword>
<reference evidence="3" key="1">
    <citation type="submission" date="2016-10" db="EMBL/GenBank/DDBJ databases">
        <title>Genome sequence of Streptomyces mangrovisoli MUSC 149.</title>
        <authorList>
            <person name="Lee L.-H."/>
            <person name="Ser H.-L."/>
        </authorList>
    </citation>
    <scope>NUCLEOTIDE SEQUENCE [LARGE SCALE GENOMIC DNA]</scope>
    <source>
        <strain evidence="3">MUSC 149</strain>
    </source>
</reference>
<feature type="compositionally biased region" description="Low complexity" evidence="1">
    <location>
        <begin position="103"/>
        <end position="132"/>
    </location>
</feature>
<evidence type="ECO:0000313" key="4">
    <source>
        <dbReference type="Proteomes" id="UP000034196"/>
    </source>
</evidence>
<dbReference type="RefSeq" id="WP_063777753.1">
    <property type="nucleotide sequence ID" value="NZ_LAVA02000131.1"/>
</dbReference>
<feature type="region of interest" description="Disordered" evidence="1">
    <location>
        <begin position="98"/>
        <end position="145"/>
    </location>
</feature>
<evidence type="ECO:0000259" key="2">
    <source>
        <dbReference type="Pfam" id="PF19493"/>
    </source>
</evidence>
<name>A0A1J4NKJ3_9ACTN</name>
<dbReference type="Proteomes" id="UP000034196">
    <property type="component" value="Unassembled WGS sequence"/>
</dbReference>
<evidence type="ECO:0000313" key="3">
    <source>
        <dbReference type="EMBL" id="OIJ62819.1"/>
    </source>
</evidence>
<dbReference type="EMBL" id="LAVA02000131">
    <property type="protein sequence ID" value="OIJ62819.1"/>
    <property type="molecule type" value="Genomic_DNA"/>
</dbReference>
<comment type="caution">
    <text evidence="3">The sequence shown here is derived from an EMBL/GenBank/DDBJ whole genome shotgun (WGS) entry which is preliminary data.</text>
</comment>
<dbReference type="InterPro" id="IPR045794">
    <property type="entry name" value="Trypco1"/>
</dbReference>
<dbReference type="NCBIfam" id="NF041216">
    <property type="entry name" value="CU044_2847_fam"/>
    <property type="match status" value="1"/>
</dbReference>
<dbReference type="STRING" id="1428628.WN71_037445"/>
<sequence length="145" mass="14720">MSELVRFTGPDGESLVVEVEEDSPGLERISRDASGIADAGNRLTAALASTGPALRSVLGTLRAFAPDEHEIEFGIKFNAEAGVVVARTATEAHFVVKMRWRRPAPGAATGPDPATGSPTGPDPASGSATGTRTGTGSGSDSGSQD</sequence>
<proteinExistence type="predicted"/>
<dbReference type="Pfam" id="PF19493">
    <property type="entry name" value="Trypco1"/>
    <property type="match status" value="1"/>
</dbReference>
<organism evidence="3 4">
    <name type="scientific">Streptomyces mangrovisoli</name>
    <dbReference type="NCBI Taxonomy" id="1428628"/>
    <lineage>
        <taxon>Bacteria</taxon>
        <taxon>Bacillati</taxon>
        <taxon>Actinomycetota</taxon>
        <taxon>Actinomycetes</taxon>
        <taxon>Kitasatosporales</taxon>
        <taxon>Streptomycetaceae</taxon>
        <taxon>Streptomyces</taxon>
    </lineage>
</organism>
<gene>
    <name evidence="3" type="ORF">WN71_037445</name>
</gene>
<accession>A0A1J4NKJ3</accession>
<protein>
    <recommendedName>
        <fullName evidence="2">Trypsin-co-occurring domain-containing protein</fullName>
    </recommendedName>
</protein>
<dbReference type="AlphaFoldDB" id="A0A1J4NKJ3"/>
<evidence type="ECO:0000256" key="1">
    <source>
        <dbReference type="SAM" id="MobiDB-lite"/>
    </source>
</evidence>
<feature type="domain" description="Trypsin-co-occurring" evidence="2">
    <location>
        <begin position="10"/>
        <end position="102"/>
    </location>
</feature>